<dbReference type="Gene3D" id="1.10.10.10">
    <property type="entry name" value="Winged helix-like DNA-binding domain superfamily/Winged helix DNA-binding domain"/>
    <property type="match status" value="1"/>
</dbReference>
<dbReference type="Proteomes" id="UP000565262">
    <property type="component" value="Unassembled WGS sequence"/>
</dbReference>
<dbReference type="SUPFAM" id="SSF53850">
    <property type="entry name" value="Periplasmic binding protein-like II"/>
    <property type="match status" value="1"/>
</dbReference>
<evidence type="ECO:0000259" key="5">
    <source>
        <dbReference type="PROSITE" id="PS50931"/>
    </source>
</evidence>
<dbReference type="Pfam" id="PF00126">
    <property type="entry name" value="HTH_1"/>
    <property type="match status" value="1"/>
</dbReference>
<evidence type="ECO:0000256" key="3">
    <source>
        <dbReference type="ARBA" id="ARBA00023125"/>
    </source>
</evidence>
<dbReference type="InterPro" id="IPR036388">
    <property type="entry name" value="WH-like_DNA-bd_sf"/>
</dbReference>
<gene>
    <name evidence="6" type="ORF">H4O21_06470</name>
</gene>
<evidence type="ECO:0000313" key="6">
    <source>
        <dbReference type="EMBL" id="MBB1486249.1"/>
    </source>
</evidence>
<dbReference type="GO" id="GO:0003700">
    <property type="term" value="F:DNA-binding transcription factor activity"/>
    <property type="evidence" value="ECO:0007669"/>
    <property type="project" value="InterPro"/>
</dbReference>
<dbReference type="AlphaFoldDB" id="A0A839IP28"/>
<dbReference type="EMBL" id="JACJFM010000006">
    <property type="protein sequence ID" value="MBB1486249.1"/>
    <property type="molecule type" value="Genomic_DNA"/>
</dbReference>
<accession>A0A839IP28</accession>
<dbReference type="InterPro" id="IPR000847">
    <property type="entry name" value="LysR_HTH_N"/>
</dbReference>
<reference evidence="6 7" key="1">
    <citation type="submission" date="2020-08" db="EMBL/GenBank/DDBJ databases">
        <title>Oceanospirillum sp. nov. isolated from marine sediment.</title>
        <authorList>
            <person name="Ji X."/>
        </authorList>
    </citation>
    <scope>NUCLEOTIDE SEQUENCE [LARGE SCALE GENOMIC DNA]</scope>
    <source>
        <strain evidence="6 7">D5</strain>
    </source>
</reference>
<evidence type="ECO:0000313" key="7">
    <source>
        <dbReference type="Proteomes" id="UP000565262"/>
    </source>
</evidence>
<organism evidence="6 7">
    <name type="scientific">Oceanospirillum sediminis</name>
    <dbReference type="NCBI Taxonomy" id="2760088"/>
    <lineage>
        <taxon>Bacteria</taxon>
        <taxon>Pseudomonadati</taxon>
        <taxon>Pseudomonadota</taxon>
        <taxon>Gammaproteobacteria</taxon>
        <taxon>Oceanospirillales</taxon>
        <taxon>Oceanospirillaceae</taxon>
        <taxon>Oceanospirillum</taxon>
    </lineage>
</organism>
<comment type="similarity">
    <text evidence="1">Belongs to the LysR transcriptional regulatory family.</text>
</comment>
<dbReference type="Gene3D" id="3.40.190.10">
    <property type="entry name" value="Periplasmic binding protein-like II"/>
    <property type="match status" value="2"/>
</dbReference>
<evidence type="ECO:0000256" key="1">
    <source>
        <dbReference type="ARBA" id="ARBA00009437"/>
    </source>
</evidence>
<keyword evidence="4" id="KW-0804">Transcription</keyword>
<keyword evidence="2" id="KW-0805">Transcription regulation</keyword>
<dbReference type="PANTHER" id="PTHR30537:SF20">
    <property type="entry name" value="TRANSCRIPTIONAL REGULATORY PROTEIN"/>
    <property type="match status" value="1"/>
</dbReference>
<comment type="caution">
    <text evidence="6">The sequence shown here is derived from an EMBL/GenBank/DDBJ whole genome shotgun (WGS) entry which is preliminary data.</text>
</comment>
<dbReference type="InterPro" id="IPR005119">
    <property type="entry name" value="LysR_subst-bd"/>
</dbReference>
<feature type="domain" description="HTH lysR-type" evidence="5">
    <location>
        <begin position="1"/>
        <end position="62"/>
    </location>
</feature>
<proteinExistence type="inferred from homology"/>
<sequence length="295" mass="33095">MTIVSRTEDLEILLAVVDCGGFSAAARQLDIQVAKVSRAISRLEHELNATLMNRTTRRLQLTEEGKLFTEQVRSSLQQLAAAEESLKLAREAPSGRLRIDAASPFIIHQLVPLMTEFRQLYPSIQPELIANEAIIDLIEKRTDIAIRIGELEDSNLHARMLGRGRLHIVASPEYLDNYGIPETPQTLTRHQLIGFSDSPHLNLWPFKAALRITPAISSSNGEVVRQLCLQGHGLALLSNFMVTEDIQKGRLISVMQEQLVSPNRREQVQAVYYRNTSVAARITAFLDFIQPRLSL</sequence>
<keyword evidence="3" id="KW-0238">DNA-binding</keyword>
<dbReference type="Pfam" id="PF03466">
    <property type="entry name" value="LysR_substrate"/>
    <property type="match status" value="1"/>
</dbReference>
<dbReference type="GO" id="GO:0043565">
    <property type="term" value="F:sequence-specific DNA binding"/>
    <property type="evidence" value="ECO:0007669"/>
    <property type="project" value="TreeGrafter"/>
</dbReference>
<evidence type="ECO:0000256" key="2">
    <source>
        <dbReference type="ARBA" id="ARBA00023015"/>
    </source>
</evidence>
<keyword evidence="7" id="KW-1185">Reference proteome</keyword>
<dbReference type="PROSITE" id="PS50931">
    <property type="entry name" value="HTH_LYSR"/>
    <property type="match status" value="1"/>
</dbReference>
<name>A0A839IP28_9GAMM</name>
<dbReference type="PANTHER" id="PTHR30537">
    <property type="entry name" value="HTH-TYPE TRANSCRIPTIONAL REGULATOR"/>
    <property type="match status" value="1"/>
</dbReference>
<protein>
    <submittedName>
        <fullName evidence="6">LysR family transcriptional regulator</fullName>
    </submittedName>
</protein>
<dbReference type="FunFam" id="1.10.10.10:FF:000001">
    <property type="entry name" value="LysR family transcriptional regulator"/>
    <property type="match status" value="1"/>
</dbReference>
<dbReference type="InterPro" id="IPR036390">
    <property type="entry name" value="WH_DNA-bd_sf"/>
</dbReference>
<dbReference type="GO" id="GO:0006351">
    <property type="term" value="P:DNA-templated transcription"/>
    <property type="evidence" value="ECO:0007669"/>
    <property type="project" value="TreeGrafter"/>
</dbReference>
<dbReference type="SUPFAM" id="SSF46785">
    <property type="entry name" value="Winged helix' DNA-binding domain"/>
    <property type="match status" value="1"/>
</dbReference>
<dbReference type="InterPro" id="IPR058163">
    <property type="entry name" value="LysR-type_TF_proteobact-type"/>
</dbReference>
<evidence type="ECO:0000256" key="4">
    <source>
        <dbReference type="ARBA" id="ARBA00023163"/>
    </source>
</evidence>